<evidence type="ECO:0008006" key="3">
    <source>
        <dbReference type="Google" id="ProtNLM"/>
    </source>
</evidence>
<reference evidence="1 2" key="1">
    <citation type="submission" date="2018-05" db="EMBL/GenBank/DDBJ databases">
        <title>Kangiella spongicola genome sequence.</title>
        <authorList>
            <person name="Maclea K.S."/>
            <person name="Goen A.E."/>
            <person name="Kelley C."/>
            <person name="Underriner A."/>
            <person name="Silverwood T."/>
            <person name="Trachtenberg A.M."/>
        </authorList>
    </citation>
    <scope>NUCLEOTIDE SEQUENCE [LARGE SCALE GENOMIC DNA]</scope>
    <source>
        <strain evidence="1 2">ATCC BAA-2076</strain>
    </source>
</reference>
<dbReference type="SUPFAM" id="SSF102198">
    <property type="entry name" value="Putative cyclase"/>
    <property type="match status" value="1"/>
</dbReference>
<dbReference type="RefSeq" id="WP_110200638.1">
    <property type="nucleotide sequence ID" value="NZ_QICH01000001.1"/>
</dbReference>
<protein>
    <recommendedName>
        <fullName evidence="3">Cyclase family protein</fullName>
    </recommendedName>
</protein>
<gene>
    <name evidence="1" type="ORF">DL796_05500</name>
</gene>
<name>A0A318D5N0_9GAMM</name>
<dbReference type="Proteomes" id="UP000247689">
    <property type="component" value="Unassembled WGS sequence"/>
</dbReference>
<dbReference type="GO" id="GO:0004061">
    <property type="term" value="F:arylformamidase activity"/>
    <property type="evidence" value="ECO:0007669"/>
    <property type="project" value="InterPro"/>
</dbReference>
<accession>A0A318D5N0</accession>
<dbReference type="EMBL" id="QICH01000001">
    <property type="protein sequence ID" value="PXF64590.1"/>
    <property type="molecule type" value="Genomic_DNA"/>
</dbReference>
<evidence type="ECO:0000313" key="1">
    <source>
        <dbReference type="EMBL" id="PXF64590.1"/>
    </source>
</evidence>
<dbReference type="GO" id="GO:0019441">
    <property type="term" value="P:L-tryptophan catabolic process to kynurenine"/>
    <property type="evidence" value="ECO:0007669"/>
    <property type="project" value="InterPro"/>
</dbReference>
<keyword evidence="2" id="KW-1185">Reference proteome</keyword>
<organism evidence="1 2">
    <name type="scientific">Kangiella spongicola</name>
    <dbReference type="NCBI Taxonomy" id="796379"/>
    <lineage>
        <taxon>Bacteria</taxon>
        <taxon>Pseudomonadati</taxon>
        <taxon>Pseudomonadota</taxon>
        <taxon>Gammaproteobacteria</taxon>
        <taxon>Kangiellales</taxon>
        <taxon>Kangiellaceae</taxon>
        <taxon>Kangiella</taxon>
    </lineage>
</organism>
<dbReference type="Pfam" id="PF04199">
    <property type="entry name" value="Cyclase"/>
    <property type="match status" value="1"/>
</dbReference>
<dbReference type="InterPro" id="IPR007325">
    <property type="entry name" value="KFase/CYL"/>
</dbReference>
<dbReference type="AlphaFoldDB" id="A0A318D5N0"/>
<dbReference type="InterPro" id="IPR037175">
    <property type="entry name" value="KFase_sf"/>
</dbReference>
<dbReference type="Gene3D" id="3.50.30.50">
    <property type="entry name" value="Putative cyclase"/>
    <property type="match status" value="1"/>
</dbReference>
<evidence type="ECO:0000313" key="2">
    <source>
        <dbReference type="Proteomes" id="UP000247689"/>
    </source>
</evidence>
<sequence length="288" mass="32105">MNPLVEFDGVMYQLELSQARSIAIALTFDQKQPNHFGVDKAQAKAIEGDGFVGDTRRGGSCNVQSISMVPHCNGTHTETVQHIVDRTVPVGDALSSSLTSCYVLSVTPESAKNCQESYHPNLEDFDYVITRSALEEQLSAADLDLMGAIAIRTLPNDLSKQSRVYGSEEQPPFFTTEAIEWLSQSNIHHLLVDFPSIDKMYDEGQLHNHHIYWNVPAGSHELTDTTLVHRTITEMVFINDDITDGLYWLNLQIPHFQLDAAPSRPVLYPLTDVTELEGGEVDGINNYE</sequence>
<comment type="caution">
    <text evidence="1">The sequence shown here is derived from an EMBL/GenBank/DDBJ whole genome shotgun (WGS) entry which is preliminary data.</text>
</comment>
<proteinExistence type="predicted"/>
<dbReference type="OrthoDB" id="9814192at2"/>